<sequence>MWYTIIAIIVVYLVLTFGLRYWTVFSLKRKATLLDSDEFEQQSRNGQIIDLRDAADFKSKHVLGARNIPMQYLLQNTSAIRRDKPVYFVDADNQAAERIARKLKKEGYTDIVVLKGGMSKYTGKIK</sequence>
<dbReference type="PANTHER" id="PTHR43031:SF18">
    <property type="entry name" value="RHODANESE-RELATED SULFURTRANSFERASES"/>
    <property type="match status" value="1"/>
</dbReference>
<proteinExistence type="predicted"/>
<evidence type="ECO:0000313" key="3">
    <source>
        <dbReference type="EMBL" id="QIL51113.1"/>
    </source>
</evidence>
<keyword evidence="1" id="KW-0472">Membrane</keyword>
<dbReference type="EMBL" id="CP049888">
    <property type="protein sequence ID" value="QIL51113.1"/>
    <property type="molecule type" value="Genomic_DNA"/>
</dbReference>
<gene>
    <name evidence="3" type="ORF">G7084_07320</name>
</gene>
<accession>A0A6G8B1V1</accession>
<protein>
    <submittedName>
        <fullName evidence="3">Rhodanese-like domain-containing protein</fullName>
    </submittedName>
</protein>
<dbReference type="InterPro" id="IPR036873">
    <property type="entry name" value="Rhodanese-like_dom_sf"/>
</dbReference>
<dbReference type="InterPro" id="IPR001763">
    <property type="entry name" value="Rhodanese-like_dom"/>
</dbReference>
<feature type="domain" description="Rhodanese" evidence="2">
    <location>
        <begin position="42"/>
        <end position="126"/>
    </location>
</feature>
<dbReference type="RefSeq" id="WP_166011379.1">
    <property type="nucleotide sequence ID" value="NZ_CP049888.1"/>
</dbReference>
<dbReference type="PROSITE" id="PS50206">
    <property type="entry name" value="RHODANESE_3"/>
    <property type="match status" value="1"/>
</dbReference>
<dbReference type="InterPro" id="IPR050229">
    <property type="entry name" value="GlpE_sulfurtransferase"/>
</dbReference>
<feature type="transmembrane region" description="Helical" evidence="1">
    <location>
        <begin position="6"/>
        <end position="23"/>
    </location>
</feature>
<evidence type="ECO:0000256" key="1">
    <source>
        <dbReference type="SAM" id="Phobius"/>
    </source>
</evidence>
<dbReference type="AlphaFoldDB" id="A0A6G8B1V1"/>
<dbReference type="Pfam" id="PF00581">
    <property type="entry name" value="Rhodanese"/>
    <property type="match status" value="1"/>
</dbReference>
<dbReference type="Gene3D" id="3.40.250.10">
    <property type="entry name" value="Rhodanese-like domain"/>
    <property type="match status" value="1"/>
</dbReference>
<keyword evidence="4" id="KW-1185">Reference proteome</keyword>
<keyword evidence="1" id="KW-0812">Transmembrane</keyword>
<evidence type="ECO:0000313" key="4">
    <source>
        <dbReference type="Proteomes" id="UP000500741"/>
    </source>
</evidence>
<organism evidence="3 4">
    <name type="scientific">Weissella coleopterorum</name>
    <dbReference type="NCBI Taxonomy" id="2714949"/>
    <lineage>
        <taxon>Bacteria</taxon>
        <taxon>Bacillati</taxon>
        <taxon>Bacillota</taxon>
        <taxon>Bacilli</taxon>
        <taxon>Lactobacillales</taxon>
        <taxon>Lactobacillaceae</taxon>
        <taxon>Weissella</taxon>
    </lineage>
</organism>
<dbReference type="PANTHER" id="PTHR43031">
    <property type="entry name" value="FAD-DEPENDENT OXIDOREDUCTASE"/>
    <property type="match status" value="1"/>
</dbReference>
<keyword evidence="1" id="KW-1133">Transmembrane helix</keyword>
<dbReference type="SMART" id="SM00450">
    <property type="entry name" value="RHOD"/>
    <property type="match status" value="1"/>
</dbReference>
<dbReference type="SUPFAM" id="SSF52821">
    <property type="entry name" value="Rhodanese/Cell cycle control phosphatase"/>
    <property type="match status" value="1"/>
</dbReference>
<reference evidence="3 4" key="1">
    <citation type="submission" date="2020-03" db="EMBL/GenBank/DDBJ databases">
        <title>Weissella sp. nov., isolated from Cybister lewisianus.</title>
        <authorList>
            <person name="Hyun D.-W."/>
            <person name="Bae J.-W."/>
        </authorList>
    </citation>
    <scope>NUCLEOTIDE SEQUENCE [LARGE SCALE GENOMIC DNA]</scope>
    <source>
        <strain evidence="3 4">HDW19</strain>
    </source>
</reference>
<evidence type="ECO:0000259" key="2">
    <source>
        <dbReference type="PROSITE" id="PS50206"/>
    </source>
</evidence>
<name>A0A6G8B1V1_9LACO</name>
<dbReference type="Proteomes" id="UP000500741">
    <property type="component" value="Chromosome"/>
</dbReference>
<dbReference type="KEGG" id="wco:G7084_07320"/>
<dbReference type="CDD" id="cd00158">
    <property type="entry name" value="RHOD"/>
    <property type="match status" value="1"/>
</dbReference>